<dbReference type="PANTHER" id="PTHR33112">
    <property type="entry name" value="DOMAIN PROTEIN, PUTATIVE-RELATED"/>
    <property type="match status" value="1"/>
</dbReference>
<dbReference type="OrthoDB" id="8300194at2759"/>
<evidence type="ECO:0000259" key="1">
    <source>
        <dbReference type="Pfam" id="PF06985"/>
    </source>
</evidence>
<dbReference type="Proteomes" id="UP000054321">
    <property type="component" value="Unassembled WGS sequence"/>
</dbReference>
<evidence type="ECO:0000313" key="2">
    <source>
        <dbReference type="EMBL" id="KIN06930.1"/>
    </source>
</evidence>
<dbReference type="PANTHER" id="PTHR33112:SF9">
    <property type="entry name" value="HETEROKARYON INCOMPATIBILITY DOMAIN-CONTAINING PROTEIN"/>
    <property type="match status" value="1"/>
</dbReference>
<feature type="domain" description="Heterokaryon incompatibility" evidence="1">
    <location>
        <begin position="30"/>
        <end position="165"/>
    </location>
</feature>
<reference evidence="2 3" key="1">
    <citation type="submission" date="2014-04" db="EMBL/GenBank/DDBJ databases">
        <authorList>
            <consortium name="DOE Joint Genome Institute"/>
            <person name="Kuo A."/>
            <person name="Martino E."/>
            <person name="Perotto S."/>
            <person name="Kohler A."/>
            <person name="Nagy L.G."/>
            <person name="Floudas D."/>
            <person name="Copeland A."/>
            <person name="Barry K.W."/>
            <person name="Cichocki N."/>
            <person name="Veneault-Fourrey C."/>
            <person name="LaButti K."/>
            <person name="Lindquist E.A."/>
            <person name="Lipzen A."/>
            <person name="Lundell T."/>
            <person name="Morin E."/>
            <person name="Murat C."/>
            <person name="Sun H."/>
            <person name="Tunlid A."/>
            <person name="Henrissat B."/>
            <person name="Grigoriev I.V."/>
            <person name="Hibbett D.S."/>
            <person name="Martin F."/>
            <person name="Nordberg H.P."/>
            <person name="Cantor M.N."/>
            <person name="Hua S.X."/>
        </authorList>
    </citation>
    <scope>NUCLEOTIDE SEQUENCE [LARGE SCALE GENOMIC DNA]</scope>
    <source>
        <strain evidence="2 3">Zn</strain>
    </source>
</reference>
<accession>A0A0C3HV92</accession>
<dbReference type="HOGENOM" id="CLU_002639_5_6_1"/>
<dbReference type="InParanoid" id="A0A0C3HV92"/>
<dbReference type="AlphaFoldDB" id="A0A0C3HV92"/>
<name>A0A0C3HV92_OIDMZ</name>
<dbReference type="EMBL" id="KN832870">
    <property type="protein sequence ID" value="KIN06930.1"/>
    <property type="molecule type" value="Genomic_DNA"/>
</dbReference>
<reference evidence="3" key="2">
    <citation type="submission" date="2015-01" db="EMBL/GenBank/DDBJ databases">
        <title>Evolutionary Origins and Diversification of the Mycorrhizal Mutualists.</title>
        <authorList>
            <consortium name="DOE Joint Genome Institute"/>
            <consortium name="Mycorrhizal Genomics Consortium"/>
            <person name="Kohler A."/>
            <person name="Kuo A."/>
            <person name="Nagy L.G."/>
            <person name="Floudas D."/>
            <person name="Copeland A."/>
            <person name="Barry K.W."/>
            <person name="Cichocki N."/>
            <person name="Veneault-Fourrey C."/>
            <person name="LaButti K."/>
            <person name="Lindquist E.A."/>
            <person name="Lipzen A."/>
            <person name="Lundell T."/>
            <person name="Morin E."/>
            <person name="Murat C."/>
            <person name="Riley R."/>
            <person name="Ohm R."/>
            <person name="Sun H."/>
            <person name="Tunlid A."/>
            <person name="Henrissat B."/>
            <person name="Grigoriev I.V."/>
            <person name="Hibbett D.S."/>
            <person name="Martin F."/>
        </authorList>
    </citation>
    <scope>NUCLEOTIDE SEQUENCE [LARGE SCALE GENOMIC DNA]</scope>
    <source>
        <strain evidence="3">Zn</strain>
    </source>
</reference>
<keyword evidence="3" id="KW-1185">Reference proteome</keyword>
<gene>
    <name evidence="2" type="ORF">OIDMADRAFT_150188</name>
</gene>
<proteinExistence type="predicted"/>
<dbReference type="InterPro" id="IPR010730">
    <property type="entry name" value="HET"/>
</dbReference>
<evidence type="ECO:0000313" key="3">
    <source>
        <dbReference type="Proteomes" id="UP000054321"/>
    </source>
</evidence>
<protein>
    <recommendedName>
        <fullName evidence="1">Heterokaryon incompatibility domain-containing protein</fullName>
    </recommendedName>
</protein>
<organism evidence="2 3">
    <name type="scientific">Oidiodendron maius (strain Zn)</name>
    <dbReference type="NCBI Taxonomy" id="913774"/>
    <lineage>
        <taxon>Eukaryota</taxon>
        <taxon>Fungi</taxon>
        <taxon>Dikarya</taxon>
        <taxon>Ascomycota</taxon>
        <taxon>Pezizomycotina</taxon>
        <taxon>Leotiomycetes</taxon>
        <taxon>Leotiomycetes incertae sedis</taxon>
        <taxon>Myxotrichaceae</taxon>
        <taxon>Oidiodendron</taxon>
    </lineage>
</organism>
<dbReference type="Pfam" id="PF06985">
    <property type="entry name" value="HET"/>
    <property type="match status" value="1"/>
</dbReference>
<sequence>MPGRLLDLETEFNNPTIRLVKSDAGFTTPYMTLSHRWGNVHPCKTITTNLSERFCEIEMNELPKTFQHAVKITRSLGIRFLWIDSLCIVQDDPYDWEREASKMASIYSGSYLTIMAVSSADSRGGCIPEYPPSAYFKIDAKGATQKSIYVRQDQNDLSRGWVYQERILSLRVALFHKNEIFWECKSFLKCECEEHLTRFNSQDDTSLVRPVLEQIPPEKLLDTWEDIISYYSQLLLTYPKDKLPALAGIATLFSQHVGDTDYLAGIWKALLPSSLFWHTSPVEPRLPETAKEFKAPSWSWAATHTPLMITRGTFHEDFTILDIWCRVPGKNPFGEVTEGCLTATGLYLENPTFQPLHGFPPQDFNLIFHEPEIWFKFHPDDVYAFYDYDTGGQVMPWTVVFIAESTGSIYGGPGCPLVLVLKASDKVEGSYIRIGLGTSNDASYSKKEIWRRDEPMKVFRIV</sequence>